<dbReference type="SUPFAM" id="SSF58104">
    <property type="entry name" value="Methyl-accepting chemotaxis protein (MCP) signaling domain"/>
    <property type="match status" value="1"/>
</dbReference>
<dbReference type="Pfam" id="PF02743">
    <property type="entry name" value="dCache_1"/>
    <property type="match status" value="1"/>
</dbReference>
<comment type="similarity">
    <text evidence="8">Belongs to the methyl-accepting chemotaxis (MCP) protein family.</text>
</comment>
<gene>
    <name evidence="14" type="ordered locus">CA_C0909</name>
</gene>
<dbReference type="AlphaFoldDB" id="Q97KK8"/>
<evidence type="ECO:0000313" key="14">
    <source>
        <dbReference type="EMBL" id="AAK78885.1"/>
    </source>
</evidence>
<dbReference type="PANTHER" id="PTHR32089">
    <property type="entry name" value="METHYL-ACCEPTING CHEMOTAXIS PROTEIN MCPB"/>
    <property type="match status" value="1"/>
</dbReference>
<dbReference type="PATRIC" id="fig|272562.8.peg.1118"/>
<evidence type="ECO:0000256" key="5">
    <source>
        <dbReference type="ARBA" id="ARBA00022989"/>
    </source>
</evidence>
<evidence type="ECO:0000256" key="3">
    <source>
        <dbReference type="ARBA" id="ARBA00022500"/>
    </source>
</evidence>
<dbReference type="Proteomes" id="UP000000814">
    <property type="component" value="Chromosome"/>
</dbReference>
<dbReference type="Gene3D" id="3.30.450.20">
    <property type="entry name" value="PAS domain"/>
    <property type="match status" value="2"/>
</dbReference>
<evidence type="ECO:0000256" key="4">
    <source>
        <dbReference type="ARBA" id="ARBA00022692"/>
    </source>
</evidence>
<dbReference type="PANTHER" id="PTHR32089:SF114">
    <property type="entry name" value="METHYL-ACCEPTING CHEMOTAXIS PROTEIN MCPB"/>
    <property type="match status" value="1"/>
</dbReference>
<dbReference type="EMBL" id="AE001437">
    <property type="protein sequence ID" value="AAK78885.1"/>
    <property type="molecule type" value="Genomic_DNA"/>
</dbReference>
<evidence type="ECO:0000256" key="7">
    <source>
        <dbReference type="ARBA" id="ARBA00023224"/>
    </source>
</evidence>
<comment type="subcellular location">
    <subcellularLocation>
        <location evidence="1">Cell membrane</location>
        <topology evidence="1">Multi-pass membrane protein</topology>
    </subcellularLocation>
</comment>
<dbReference type="InterPro" id="IPR029151">
    <property type="entry name" value="Sensor-like_sf"/>
</dbReference>
<protein>
    <submittedName>
        <fullName evidence="14">Methyl-accepting chemotaxis protein, contain HAMP domain</fullName>
    </submittedName>
</protein>
<dbReference type="OrthoDB" id="13222at2"/>
<evidence type="ECO:0000313" key="15">
    <source>
        <dbReference type="Proteomes" id="UP000000814"/>
    </source>
</evidence>
<dbReference type="SUPFAM" id="SSF103190">
    <property type="entry name" value="Sensory domain-like"/>
    <property type="match status" value="1"/>
</dbReference>
<feature type="transmembrane region" description="Helical" evidence="11">
    <location>
        <begin position="16"/>
        <end position="36"/>
    </location>
</feature>
<organism evidence="14 15">
    <name type="scientific">Clostridium acetobutylicum (strain ATCC 824 / DSM 792 / JCM 1419 / IAM 19013 / LMG 5710 / NBRC 13948 / NRRL B-527 / VKM B-1787 / 2291 / W)</name>
    <dbReference type="NCBI Taxonomy" id="272562"/>
    <lineage>
        <taxon>Bacteria</taxon>
        <taxon>Bacillati</taxon>
        <taxon>Bacillota</taxon>
        <taxon>Clostridia</taxon>
        <taxon>Eubacteriales</taxon>
        <taxon>Clostridiaceae</taxon>
        <taxon>Clostridium</taxon>
    </lineage>
</organism>
<keyword evidence="2" id="KW-1003">Cell membrane</keyword>
<dbReference type="CDD" id="cd12913">
    <property type="entry name" value="PDC1_MCP_like"/>
    <property type="match status" value="1"/>
</dbReference>
<dbReference type="SMART" id="SM00283">
    <property type="entry name" value="MA"/>
    <property type="match status" value="1"/>
</dbReference>
<proteinExistence type="inferred from homology"/>
<dbReference type="KEGG" id="cac:CA_C0909"/>
<dbReference type="GO" id="GO:0005886">
    <property type="term" value="C:plasma membrane"/>
    <property type="evidence" value="ECO:0007669"/>
    <property type="project" value="UniProtKB-SubCell"/>
</dbReference>
<dbReference type="SMART" id="SM00304">
    <property type="entry name" value="HAMP"/>
    <property type="match status" value="2"/>
</dbReference>
<dbReference type="Pfam" id="PF00015">
    <property type="entry name" value="MCPsignal"/>
    <property type="match status" value="1"/>
</dbReference>
<dbReference type="InterPro" id="IPR003660">
    <property type="entry name" value="HAMP_dom"/>
</dbReference>
<dbReference type="HOGENOM" id="CLU_000445_107_19_9"/>
<feature type="compositionally biased region" description="Low complexity" evidence="10">
    <location>
        <begin position="621"/>
        <end position="640"/>
    </location>
</feature>
<keyword evidence="5 11" id="KW-1133">Transmembrane helix</keyword>
<dbReference type="Gene3D" id="1.10.287.950">
    <property type="entry name" value="Methyl-accepting chemotaxis protein"/>
    <property type="match status" value="1"/>
</dbReference>
<dbReference type="Pfam" id="PF00672">
    <property type="entry name" value="HAMP"/>
    <property type="match status" value="1"/>
</dbReference>
<name>Q97KK8_CLOAB</name>
<dbReference type="CDD" id="cd06225">
    <property type="entry name" value="HAMP"/>
    <property type="match status" value="1"/>
</dbReference>
<evidence type="ECO:0000256" key="1">
    <source>
        <dbReference type="ARBA" id="ARBA00004651"/>
    </source>
</evidence>
<dbReference type="STRING" id="272562.CA_C0909"/>
<dbReference type="InterPro" id="IPR004089">
    <property type="entry name" value="MCPsignal_dom"/>
</dbReference>
<feature type="region of interest" description="Disordered" evidence="10">
    <location>
        <begin position="621"/>
        <end position="641"/>
    </location>
</feature>
<feature type="transmembrane region" description="Helical" evidence="11">
    <location>
        <begin position="286"/>
        <end position="308"/>
    </location>
</feature>
<dbReference type="PIR" id="B97012">
    <property type="entry name" value="B97012"/>
</dbReference>
<evidence type="ECO:0000256" key="9">
    <source>
        <dbReference type="PROSITE-ProRule" id="PRU00284"/>
    </source>
</evidence>
<feature type="domain" description="Methyl-accepting transducer" evidence="12">
    <location>
        <begin position="381"/>
        <end position="638"/>
    </location>
</feature>
<evidence type="ECO:0000259" key="13">
    <source>
        <dbReference type="PROSITE" id="PS50885"/>
    </source>
</evidence>
<dbReference type="eggNOG" id="COG0840">
    <property type="taxonomic scope" value="Bacteria"/>
</dbReference>
<keyword evidence="3" id="KW-0145">Chemotaxis</keyword>
<dbReference type="GO" id="GO:0006935">
    <property type="term" value="P:chemotaxis"/>
    <property type="evidence" value="ECO:0007669"/>
    <property type="project" value="UniProtKB-KW"/>
</dbReference>
<sequence length="667" mass="73845">MVKGWRKLSKSIRSKLIITISLVCMIPIIIFGAISYENVYNILMEKLNGDSQQSLTEVNRSINNYFQTMENNIGILAGNYDIQNVNDHPDFEAYVSSSLQEIKENNKDALNVYFASNSKKLYLYPKVNLPEGYDPTTRDWYKNAVSGQGKVIFSEVYVDAATKNSIISISKAVYNNEKLVGVVCMDVDLSKLSNDMKSIKIGREGYIYITDKEGTMIVNPTKSEIGKKNITKSSIWDNINSKKSGFIQYKNQGEKQFVVFKENSELGWKIVGSMNERELTRSTSSVLGTTVVVIIIILALAAIVSILISKTFTKNINKIVEVAKLGADGDLSQKVDITSKDEFGKMADYFNDMIQKIHDLISRIKQSSDNIMSSSKTILTMSRETSSAVDEVAQTIDQVAQGAYSQAEDITNSVNEFNKLGDKITSIKNMTENIDELSKNTNSLSKNGLQIMEVLIDKTMVSNDSSKEVSRTVKDMVETSNAIGNITDTINGISEQTNLLALNAAIEAARAGEAGKGFSVVAEEIGKLAEESTSATKEVKKLLEDIKSKNSVVFKSIDVSLKLSEEQTESVKETKEIFNKILESLNSLVGEIENIRGSINDTYQSKNFIFGKLESISAASEQSASSSEEVSATTEEVSASMSEFNKMSQKLEQVVEELEREIQNFTL</sequence>
<evidence type="ECO:0000256" key="6">
    <source>
        <dbReference type="ARBA" id="ARBA00023136"/>
    </source>
</evidence>
<dbReference type="InterPro" id="IPR033479">
    <property type="entry name" value="dCache_1"/>
</dbReference>
<keyword evidence="7 9" id="KW-0807">Transducer</keyword>
<keyword evidence="4 11" id="KW-0812">Transmembrane</keyword>
<keyword evidence="6 11" id="KW-0472">Membrane</keyword>
<dbReference type="PROSITE" id="PS50111">
    <property type="entry name" value="CHEMOTAXIS_TRANSDUC_2"/>
    <property type="match status" value="1"/>
</dbReference>
<dbReference type="PROSITE" id="PS50885">
    <property type="entry name" value="HAMP"/>
    <property type="match status" value="1"/>
</dbReference>
<evidence type="ECO:0000256" key="11">
    <source>
        <dbReference type="SAM" id="Phobius"/>
    </source>
</evidence>
<feature type="domain" description="HAMP" evidence="13">
    <location>
        <begin position="310"/>
        <end position="362"/>
    </location>
</feature>
<evidence type="ECO:0000256" key="8">
    <source>
        <dbReference type="ARBA" id="ARBA00029447"/>
    </source>
</evidence>
<evidence type="ECO:0000256" key="2">
    <source>
        <dbReference type="ARBA" id="ARBA00022475"/>
    </source>
</evidence>
<evidence type="ECO:0000259" key="12">
    <source>
        <dbReference type="PROSITE" id="PS50111"/>
    </source>
</evidence>
<dbReference type="CDD" id="cd12912">
    <property type="entry name" value="PDC2_MCP_like"/>
    <property type="match status" value="1"/>
</dbReference>
<keyword evidence="15" id="KW-1185">Reference proteome</keyword>
<reference evidence="14 15" key="1">
    <citation type="journal article" date="2001" name="J. Bacteriol.">
        <title>Genome sequence and comparative analysis of the solvent-producing bacterium Clostridium acetobutylicum.</title>
        <authorList>
            <person name="Nolling J."/>
            <person name="Breton G."/>
            <person name="Omelchenko M.V."/>
            <person name="Makarova K.S."/>
            <person name="Zeng Q."/>
            <person name="Gibson R."/>
            <person name="Lee H.M."/>
            <person name="Dubois J."/>
            <person name="Qiu D."/>
            <person name="Hitti J."/>
            <person name="Wolf Y.I."/>
            <person name="Tatusov R.L."/>
            <person name="Sabathe F."/>
            <person name="Doucette-Stamm L."/>
            <person name="Soucaille P."/>
            <person name="Daly M.J."/>
            <person name="Bennett G.N."/>
            <person name="Koonin E.V."/>
            <person name="Smith D.R."/>
        </authorList>
    </citation>
    <scope>NUCLEOTIDE SEQUENCE [LARGE SCALE GENOMIC DNA]</scope>
    <source>
        <strain evidence="15">ATCC 824 / DSM 792 / JCM 1419 / LMG 5710 / VKM B-1787</strain>
    </source>
</reference>
<accession>Q97KK8</accession>
<evidence type="ECO:0000256" key="10">
    <source>
        <dbReference type="SAM" id="MobiDB-lite"/>
    </source>
</evidence>
<dbReference type="Gene3D" id="1.10.8.500">
    <property type="entry name" value="HAMP domain in histidine kinase"/>
    <property type="match status" value="1"/>
</dbReference>
<dbReference type="GO" id="GO:0007165">
    <property type="term" value="P:signal transduction"/>
    <property type="evidence" value="ECO:0007669"/>
    <property type="project" value="UniProtKB-KW"/>
</dbReference>